<dbReference type="EMBL" id="PJNW01000011">
    <property type="protein sequence ID" value="PKR88444.1"/>
    <property type="molecule type" value="Genomic_DNA"/>
</dbReference>
<dbReference type="AlphaFoldDB" id="A0A2N3LVC8"/>
<dbReference type="SUPFAM" id="SSF63380">
    <property type="entry name" value="Riboflavin synthase domain-like"/>
    <property type="match status" value="1"/>
</dbReference>
<evidence type="ECO:0000256" key="8">
    <source>
        <dbReference type="ARBA" id="ARBA00023002"/>
    </source>
</evidence>
<evidence type="ECO:0000256" key="5">
    <source>
        <dbReference type="ARBA" id="ARBA00022741"/>
    </source>
</evidence>
<dbReference type="InterPro" id="IPR033892">
    <property type="entry name" value="FNR_bac"/>
</dbReference>
<dbReference type="GO" id="GO:0042167">
    <property type="term" value="P:heme catabolic process"/>
    <property type="evidence" value="ECO:0007669"/>
    <property type="project" value="TreeGrafter"/>
</dbReference>
<proteinExistence type="inferred from homology"/>
<dbReference type="GO" id="GO:0000166">
    <property type="term" value="F:nucleotide binding"/>
    <property type="evidence" value="ECO:0007669"/>
    <property type="project" value="UniProtKB-KW"/>
</dbReference>
<evidence type="ECO:0000313" key="12">
    <source>
        <dbReference type="Proteomes" id="UP000233491"/>
    </source>
</evidence>
<dbReference type="InterPro" id="IPR008333">
    <property type="entry name" value="Cbr1-like_FAD-bd_dom"/>
</dbReference>
<accession>A0A2N3LVC8</accession>
<dbReference type="OrthoDB" id="9784483at2"/>
<name>A0A2N3LVC8_9HYPH</name>
<dbReference type="Gene3D" id="3.40.50.80">
    <property type="entry name" value="Nucleotide-binding domain of ferredoxin-NADP reductase (FNR) module"/>
    <property type="match status" value="1"/>
</dbReference>
<dbReference type="InterPro" id="IPR001433">
    <property type="entry name" value="OxRdtase_FAD/NAD-bd"/>
</dbReference>
<evidence type="ECO:0000256" key="4">
    <source>
        <dbReference type="ARBA" id="ARBA00022630"/>
    </source>
</evidence>
<dbReference type="CDD" id="cd06195">
    <property type="entry name" value="FNR1"/>
    <property type="match status" value="1"/>
</dbReference>
<dbReference type="Pfam" id="PF00970">
    <property type="entry name" value="FAD_binding_6"/>
    <property type="match status" value="1"/>
</dbReference>
<evidence type="ECO:0000256" key="2">
    <source>
        <dbReference type="ARBA" id="ARBA00008312"/>
    </source>
</evidence>
<gene>
    <name evidence="11" type="ORF">CXZ10_13610</name>
</gene>
<dbReference type="PANTHER" id="PTHR47878">
    <property type="entry name" value="OXIDOREDUCTASE FAD/NAD(P)-BINDING DOMAIN PROTEIN"/>
    <property type="match status" value="1"/>
</dbReference>
<dbReference type="Pfam" id="PF00175">
    <property type="entry name" value="NAD_binding_1"/>
    <property type="match status" value="1"/>
</dbReference>
<keyword evidence="8" id="KW-0560">Oxidoreductase</keyword>
<keyword evidence="5" id="KW-0547">Nucleotide-binding</keyword>
<comment type="similarity">
    <text evidence="2">Belongs to the ferredoxin--NADP reductase type 1 family.</text>
</comment>
<dbReference type="GO" id="GO:0034599">
    <property type="term" value="P:cellular response to oxidative stress"/>
    <property type="evidence" value="ECO:0007669"/>
    <property type="project" value="TreeGrafter"/>
</dbReference>
<keyword evidence="12" id="KW-1185">Reference proteome</keyword>
<sequence>MHRQRKSTLNAYTSTVATSAEGAQAFPIPDNVFAETVTEVRHYTDRLFRFRTTRPASFRFRSGEFVMIGLPNAERPVFRAYSVASPAWDDELEFFSIKVPGGPLTEYLQKVKIGDTILMRKKPTGTLVIDALLPGKRLYLLSTGTGVAPFASLIRDPDVYEKFDEVILVQTCREVAELAYARELYDEVANHEFLGELAAGKLRLYDSATREPYPRQGRITDLIDSGKLFSDLGVPPFDPATDRAMICGSMAMIKDTKDRLEHFGLVEGANNAPNTFVVERAFVG</sequence>
<evidence type="ECO:0000256" key="7">
    <source>
        <dbReference type="ARBA" id="ARBA00022857"/>
    </source>
</evidence>
<dbReference type="InterPro" id="IPR017938">
    <property type="entry name" value="Riboflavin_synthase-like_b-brl"/>
</dbReference>
<evidence type="ECO:0000256" key="9">
    <source>
        <dbReference type="ARBA" id="ARBA00047776"/>
    </source>
</evidence>
<keyword evidence="7" id="KW-0521">NADP</keyword>
<evidence type="ECO:0000259" key="10">
    <source>
        <dbReference type="PROSITE" id="PS51384"/>
    </source>
</evidence>
<dbReference type="RefSeq" id="WP_101289898.1">
    <property type="nucleotide sequence ID" value="NZ_FOUQ01000004.1"/>
</dbReference>
<dbReference type="PROSITE" id="PS51384">
    <property type="entry name" value="FAD_FR"/>
    <property type="match status" value="1"/>
</dbReference>
<comment type="catalytic activity">
    <reaction evidence="9">
        <text>2 reduced [2Fe-2S]-[ferredoxin] + NADP(+) + H(+) = 2 oxidized [2Fe-2S]-[ferredoxin] + NADPH</text>
        <dbReference type="Rhea" id="RHEA:20125"/>
        <dbReference type="Rhea" id="RHEA-COMP:10000"/>
        <dbReference type="Rhea" id="RHEA-COMP:10001"/>
        <dbReference type="ChEBI" id="CHEBI:15378"/>
        <dbReference type="ChEBI" id="CHEBI:33737"/>
        <dbReference type="ChEBI" id="CHEBI:33738"/>
        <dbReference type="ChEBI" id="CHEBI:57783"/>
        <dbReference type="ChEBI" id="CHEBI:58349"/>
        <dbReference type="EC" id="1.18.1.2"/>
    </reaction>
</comment>
<comment type="caution">
    <text evidence="11">The sequence shown here is derived from an EMBL/GenBank/DDBJ whole genome shotgun (WGS) entry which is preliminary data.</text>
</comment>
<evidence type="ECO:0000313" key="11">
    <source>
        <dbReference type="EMBL" id="PKR88444.1"/>
    </source>
</evidence>
<keyword evidence="4" id="KW-0285">Flavoprotein</keyword>
<dbReference type="Proteomes" id="UP000233491">
    <property type="component" value="Unassembled WGS sequence"/>
</dbReference>
<dbReference type="InterPro" id="IPR039261">
    <property type="entry name" value="FNR_nucleotide-bd"/>
</dbReference>
<dbReference type="PANTHER" id="PTHR47878:SF1">
    <property type="entry name" value="FLAVODOXIN_FERREDOXIN--NADP REDUCTASE"/>
    <property type="match status" value="1"/>
</dbReference>
<evidence type="ECO:0000256" key="6">
    <source>
        <dbReference type="ARBA" id="ARBA00022827"/>
    </source>
</evidence>
<dbReference type="InterPro" id="IPR017927">
    <property type="entry name" value="FAD-bd_FR_type"/>
</dbReference>
<feature type="domain" description="FAD-binding FR-type" evidence="10">
    <location>
        <begin position="30"/>
        <end position="130"/>
    </location>
</feature>
<keyword evidence="6" id="KW-0274">FAD</keyword>
<evidence type="ECO:0000256" key="1">
    <source>
        <dbReference type="ARBA" id="ARBA00001974"/>
    </source>
</evidence>
<dbReference type="EC" id="1.18.1.2" evidence="3"/>
<dbReference type="SUPFAM" id="SSF52343">
    <property type="entry name" value="Ferredoxin reductase-like, C-terminal NADP-linked domain"/>
    <property type="match status" value="1"/>
</dbReference>
<protein>
    <recommendedName>
        <fullName evidence="3">ferredoxin--NADP(+) reductase</fullName>
        <ecNumber evidence="3">1.18.1.2</ecNumber>
    </recommendedName>
</protein>
<reference evidence="11 12" key="1">
    <citation type="submission" date="2017-12" db="EMBL/GenBank/DDBJ databases">
        <title>Anaerobic carbon monoxide metabolism by Pleomorphomonas carboxyditropha sp. nov., a new mesophilic hydrogenogenic carboxidotroph.</title>
        <authorList>
            <person name="Esquivel-Elizondo S."/>
            <person name="Krajmalnik-Brown R."/>
        </authorList>
    </citation>
    <scope>NUCLEOTIDE SEQUENCE [LARGE SCALE GENOMIC DNA]</scope>
    <source>
        <strain evidence="11 12">R5-392</strain>
    </source>
</reference>
<comment type="cofactor">
    <cofactor evidence="1">
        <name>FAD</name>
        <dbReference type="ChEBI" id="CHEBI:57692"/>
    </cofactor>
</comment>
<evidence type="ECO:0000256" key="3">
    <source>
        <dbReference type="ARBA" id="ARBA00013223"/>
    </source>
</evidence>
<organism evidence="11 12">
    <name type="scientific">Pleomorphomonas diazotrophica</name>
    <dbReference type="NCBI Taxonomy" id="1166257"/>
    <lineage>
        <taxon>Bacteria</taxon>
        <taxon>Pseudomonadati</taxon>
        <taxon>Pseudomonadota</taxon>
        <taxon>Alphaproteobacteria</taxon>
        <taxon>Hyphomicrobiales</taxon>
        <taxon>Pleomorphomonadaceae</taxon>
        <taxon>Pleomorphomonas</taxon>
    </lineage>
</organism>
<dbReference type="GO" id="GO:0004324">
    <property type="term" value="F:ferredoxin-NADP+ reductase activity"/>
    <property type="evidence" value="ECO:0007669"/>
    <property type="project" value="UniProtKB-EC"/>
</dbReference>
<dbReference type="Gene3D" id="2.40.30.10">
    <property type="entry name" value="Translation factors"/>
    <property type="match status" value="1"/>
</dbReference>
<dbReference type="InterPro" id="IPR051930">
    <property type="entry name" value="FNR_type-1"/>
</dbReference>